<dbReference type="Pfam" id="PF13339">
    <property type="entry name" value="AATF-Che1"/>
    <property type="match status" value="1"/>
</dbReference>
<dbReference type="PANTHER" id="PTHR15565">
    <property type="entry name" value="AATF PROTEIN APOPTOSIS ANTAGONIZING TRANSCRIPTION FACTOR"/>
    <property type="match status" value="1"/>
</dbReference>
<dbReference type="eggNOG" id="KOG2773">
    <property type="taxonomic scope" value="Eukaryota"/>
</dbReference>
<dbReference type="Pfam" id="PF08164">
    <property type="entry name" value="TRAUB"/>
    <property type="match status" value="1"/>
</dbReference>
<dbReference type="AlphaFoldDB" id="A0A0E0MXE6"/>
<proteinExistence type="inferred from homology"/>
<evidence type="ECO:0000259" key="3">
    <source>
        <dbReference type="Pfam" id="PF08164"/>
    </source>
</evidence>
<name>A0A0E0MXE6_ORYRU</name>
<dbReference type="GO" id="GO:0005730">
    <property type="term" value="C:nucleolus"/>
    <property type="evidence" value="ECO:0007669"/>
    <property type="project" value="TreeGrafter"/>
</dbReference>
<sequence>MAPGTTLAPKRRKAEASPSPSPSPMGDSSDGGYSDSDLHDAEESFYSARSGSEDDRQVSSSNDDDDSEEEEQEEREMDEEEDEEDDDDEEMNEEDDEDEGEEMNELEKEYRTLQTNQQNILETLKQHRDDDVSKGQAVKNQKVLWDKALEMRFLLQKAFSTSNKLPKEPIRSMFCDHNQEIEQAYLDLLNSSKQTLGSMMELQEALLERNRATKDVTDTDNSSELNGEDDEWSEVQKLQKRITPFRNSEIDKWQRKTQVTTGAAALKGKLHAFNQNISDQVTSYMRDPSRMINRMHLRKSTLGVFGEEVGEHENNKEENNTEGDPELVDDSEFYQQLLKEFLESCDAGASESAFYALKKQQHKKRKLVDRRASKSRKIRYHVHEKIANFMAPVPMVIPPMAPKLFENLFGMGNQKSTTAINTVGSLLRVPMQMVNMGRT</sequence>
<evidence type="ECO:0000256" key="2">
    <source>
        <dbReference type="SAM" id="MobiDB-lite"/>
    </source>
</evidence>
<feature type="compositionally biased region" description="Acidic residues" evidence="2">
    <location>
        <begin position="62"/>
        <end position="104"/>
    </location>
</feature>
<organism evidence="5 6">
    <name type="scientific">Oryza rufipogon</name>
    <name type="common">Brownbeard rice</name>
    <name type="synonym">Asian wild rice</name>
    <dbReference type="NCBI Taxonomy" id="4529"/>
    <lineage>
        <taxon>Eukaryota</taxon>
        <taxon>Viridiplantae</taxon>
        <taxon>Streptophyta</taxon>
        <taxon>Embryophyta</taxon>
        <taxon>Tracheophyta</taxon>
        <taxon>Spermatophyta</taxon>
        <taxon>Magnoliopsida</taxon>
        <taxon>Liliopsida</taxon>
        <taxon>Poales</taxon>
        <taxon>Poaceae</taxon>
        <taxon>BOP clade</taxon>
        <taxon>Oryzoideae</taxon>
        <taxon>Oryzeae</taxon>
        <taxon>Oryzinae</taxon>
        <taxon>Oryza</taxon>
    </lineage>
</organism>
<dbReference type="InterPro" id="IPR039223">
    <property type="entry name" value="AATF/Bfr2"/>
</dbReference>
<feature type="compositionally biased region" description="Low complexity" evidence="2">
    <location>
        <begin position="24"/>
        <end position="35"/>
    </location>
</feature>
<keyword evidence="6" id="KW-1185">Reference proteome</keyword>
<protein>
    <submittedName>
        <fullName evidence="5">Uncharacterized protein</fullName>
    </submittedName>
</protein>
<dbReference type="InterPro" id="IPR025160">
    <property type="entry name" value="AATF"/>
</dbReference>
<accession>A0A0E0MXE6</accession>
<dbReference type="Proteomes" id="UP000008022">
    <property type="component" value="Unassembled WGS sequence"/>
</dbReference>
<feature type="domain" description="Apoptosis-antagonizing transcription factor C-terminal" evidence="3">
    <location>
        <begin position="334"/>
        <end position="409"/>
    </location>
</feature>
<feature type="domain" description="AATF leucine zipper-containing" evidence="4">
    <location>
        <begin position="131"/>
        <end position="256"/>
    </location>
</feature>
<dbReference type="EnsemblPlants" id="ORUFI01G20300.1">
    <property type="protein sequence ID" value="ORUFI01G20300.1"/>
    <property type="gene ID" value="ORUFI01G20300"/>
</dbReference>
<feature type="region of interest" description="Disordered" evidence="2">
    <location>
        <begin position="1"/>
        <end position="105"/>
    </location>
</feature>
<reference evidence="5" key="2">
    <citation type="submission" date="2015-06" db="UniProtKB">
        <authorList>
            <consortium name="EnsemblPlants"/>
        </authorList>
    </citation>
    <scope>IDENTIFICATION</scope>
</reference>
<dbReference type="OMA" id="GEHENNK"/>
<comment type="similarity">
    <text evidence="1">Belongs to the AATF family.</text>
</comment>
<dbReference type="PANTHER" id="PTHR15565:SF0">
    <property type="entry name" value="PROTEIN AATF"/>
    <property type="match status" value="1"/>
</dbReference>
<dbReference type="Gramene" id="ORUFI01G20300.1">
    <property type="protein sequence ID" value="ORUFI01G20300.1"/>
    <property type="gene ID" value="ORUFI01G20300"/>
</dbReference>
<reference evidence="6" key="1">
    <citation type="submission" date="2013-06" db="EMBL/GenBank/DDBJ databases">
        <authorList>
            <person name="Zhao Q."/>
        </authorList>
    </citation>
    <scope>NUCLEOTIDE SEQUENCE</scope>
    <source>
        <strain evidence="6">cv. W1943</strain>
    </source>
</reference>
<evidence type="ECO:0000313" key="6">
    <source>
        <dbReference type="Proteomes" id="UP000008022"/>
    </source>
</evidence>
<evidence type="ECO:0000256" key="1">
    <source>
        <dbReference type="ARBA" id="ARBA00008966"/>
    </source>
</evidence>
<dbReference type="STRING" id="4529.A0A0E0MXE6"/>
<evidence type="ECO:0000313" key="5">
    <source>
        <dbReference type="EnsemblPlants" id="ORUFI01G20300.1"/>
    </source>
</evidence>
<dbReference type="InterPro" id="IPR012617">
    <property type="entry name" value="AATF_C"/>
</dbReference>
<evidence type="ECO:0000259" key="4">
    <source>
        <dbReference type="Pfam" id="PF13339"/>
    </source>
</evidence>